<feature type="transmembrane region" description="Helical" evidence="2">
    <location>
        <begin position="489"/>
        <end position="509"/>
    </location>
</feature>
<dbReference type="Proteomes" id="UP000029665">
    <property type="component" value="Unassembled WGS sequence"/>
</dbReference>
<keyword evidence="2" id="KW-0812">Transmembrane</keyword>
<feature type="transmembrane region" description="Helical" evidence="2">
    <location>
        <begin position="539"/>
        <end position="564"/>
    </location>
</feature>
<keyword evidence="2" id="KW-1133">Transmembrane helix</keyword>
<dbReference type="OMA" id="KTSCAPW"/>
<evidence type="ECO:0000256" key="2">
    <source>
        <dbReference type="SAM" id="Phobius"/>
    </source>
</evidence>
<keyword evidence="2" id="KW-0472">Membrane</keyword>
<feature type="transmembrane region" description="Helical" evidence="2">
    <location>
        <begin position="576"/>
        <end position="594"/>
    </location>
</feature>
<evidence type="ECO:0000313" key="3">
    <source>
        <dbReference type="EMBL" id="CDO70480.1"/>
    </source>
</evidence>
<keyword evidence="4" id="KW-1185">Reference proteome</keyword>
<organism evidence="3 4">
    <name type="scientific">Pycnoporus cinnabarinus</name>
    <name type="common">Cinnabar-red polypore</name>
    <name type="synonym">Trametes cinnabarina</name>
    <dbReference type="NCBI Taxonomy" id="5643"/>
    <lineage>
        <taxon>Eukaryota</taxon>
        <taxon>Fungi</taxon>
        <taxon>Dikarya</taxon>
        <taxon>Basidiomycota</taxon>
        <taxon>Agaricomycotina</taxon>
        <taxon>Agaricomycetes</taxon>
        <taxon>Polyporales</taxon>
        <taxon>Polyporaceae</taxon>
        <taxon>Trametes</taxon>
    </lineage>
</organism>
<feature type="region of interest" description="Disordered" evidence="1">
    <location>
        <begin position="27"/>
        <end position="112"/>
    </location>
</feature>
<dbReference type="STRING" id="5643.A0A060S7Z0"/>
<dbReference type="AlphaFoldDB" id="A0A060S7Z0"/>
<sequence length="661" mass="75329">MTLGYFDFQGSTQAGVPSQSAFLTAASQPLTPLMESPETDLQDIQATSRGPSRQSGISGTTLNPGENAGLDVSPRMTDEPEPLPDSSAPAPDTATNNDSQATAPSMQPQRRKVDEALCPMPVSFFMRNRYGQRYYLSTDLEIKNNELKEITMIPAKGALPYRPLEIEGWRKYVHPEGQVYWRHSKGTRTYYTNTYLYDHSSLQDIQEAVQYVERELSGHPDLRGKSIEIGLEIYTESGTEKEAKKFPCYYMCDSESREIFWLVECSIDWAVEEENFPVYDPEHLRHLLKRSYWQHVEMFPHDKPLRDETLKKLVAVLSYHLYDRETSRTSNAPYGADDLHRFVELFRNIHITNDSVSHYDMVKVARMKALLCADQFRHYHGTKWARLDSNRSVHKDIAVAKHDHSWWFYLTSWLLFFSPSIYIKRLDEMWLDEKINHQPWRKFIHELQEDWTASITPSTVILGANVGFLAIQSVDQGGEMVPHRSAGQIISYISTLLTIGNIIACTVLARQHRPSLHRHAEDALNYLARRANEKWQAELLAIVLSIPTAFFVWGLLAFSAAILWDCFNDSSISTRAAVGSASLFTAVLITLVILNGKFKRATFFHSIPTQMRQHLMKVPLRKLTMPLRKLTNMRAATRSRSFAGTAAIPLSEIPATGPYSA</sequence>
<gene>
    <name evidence="3" type="ORF">BN946_scf184569.g23</name>
</gene>
<reference evidence="3" key="1">
    <citation type="submission" date="2014-01" db="EMBL/GenBank/DDBJ databases">
        <title>The genome of the white-rot fungus Pycnoporus cinnabarinus: a basidiomycete model with a versatile arsenal for lignocellulosic biomass breakdown.</title>
        <authorList>
            <person name="Levasseur A."/>
            <person name="Lomascolo A."/>
            <person name="Ruiz-Duenas F.J."/>
            <person name="Uzan E."/>
            <person name="Piumi F."/>
            <person name="Kues U."/>
            <person name="Ram A.F.J."/>
            <person name="Murat C."/>
            <person name="Haon M."/>
            <person name="Benoit I."/>
            <person name="Arfi Y."/>
            <person name="Chevret D."/>
            <person name="Drula E."/>
            <person name="Kwon M.J."/>
            <person name="Gouret P."/>
            <person name="Lesage-Meessen L."/>
            <person name="Lombard V."/>
            <person name="Mariette J."/>
            <person name="Noirot C."/>
            <person name="Park J."/>
            <person name="Patyshakuliyeva A."/>
            <person name="Wieneger R.A.B."/>
            <person name="Wosten H.A.B."/>
            <person name="Martin F."/>
            <person name="Coutinho P.M."/>
            <person name="de Vries R."/>
            <person name="Martinez A.T."/>
            <person name="Klopp C."/>
            <person name="Pontarotti P."/>
            <person name="Henrissat B."/>
            <person name="Record E."/>
        </authorList>
    </citation>
    <scope>NUCLEOTIDE SEQUENCE [LARGE SCALE GENOMIC DNA]</scope>
    <source>
        <strain evidence="3">BRFM137</strain>
    </source>
</reference>
<protein>
    <recommendedName>
        <fullName evidence="5">WW domain-containing protein</fullName>
    </recommendedName>
</protein>
<dbReference type="HOGENOM" id="CLU_015091_2_2_1"/>
<evidence type="ECO:0000256" key="1">
    <source>
        <dbReference type="SAM" id="MobiDB-lite"/>
    </source>
</evidence>
<evidence type="ECO:0008006" key="5">
    <source>
        <dbReference type="Google" id="ProtNLM"/>
    </source>
</evidence>
<dbReference type="EMBL" id="CCBP010000083">
    <property type="protein sequence ID" value="CDO70480.1"/>
    <property type="molecule type" value="Genomic_DNA"/>
</dbReference>
<accession>A0A060S7Z0</accession>
<proteinExistence type="predicted"/>
<dbReference type="OrthoDB" id="2657661at2759"/>
<feature type="compositionally biased region" description="Polar residues" evidence="1">
    <location>
        <begin position="42"/>
        <end position="64"/>
    </location>
</feature>
<name>A0A060S7Z0_PYCCI</name>
<evidence type="ECO:0000313" key="4">
    <source>
        <dbReference type="Proteomes" id="UP000029665"/>
    </source>
</evidence>
<comment type="caution">
    <text evidence="3">The sequence shown here is derived from an EMBL/GenBank/DDBJ whole genome shotgun (WGS) entry which is preliminary data.</text>
</comment>
<feature type="compositionally biased region" description="Polar residues" evidence="1">
    <location>
        <begin position="93"/>
        <end position="108"/>
    </location>
</feature>